<reference evidence="2" key="1">
    <citation type="journal article" date="2016" name="Front. Microbiol.">
        <title>Molecular Keys to the Janthinobacterium and Duganella spp. Interaction with the Plant Pathogen Fusarium graminearum.</title>
        <authorList>
            <person name="Haack F.S."/>
            <person name="Poehlein A."/>
            <person name="Kroger C."/>
            <person name="Voigt C.A."/>
            <person name="Piepenbring M."/>
            <person name="Bode H.B."/>
            <person name="Daniel R."/>
            <person name="Schafer W."/>
            <person name="Streit W.R."/>
        </authorList>
    </citation>
    <scope>NUCLEOTIDE SEQUENCE [LARGE SCALE GENOMIC DNA]</scope>
    <source>
        <strain evidence="2">T54</strain>
    </source>
</reference>
<sequence length="57" mass="5992">MIFEKPFTGVPNGEIYPISYEPGQDCPPELLDAAKELGAVAGDDADAKTASKKVPAK</sequence>
<organism evidence="1 2">
    <name type="scientific">Duganella phyllosphaerae</name>
    <dbReference type="NCBI Taxonomy" id="762836"/>
    <lineage>
        <taxon>Bacteria</taxon>
        <taxon>Pseudomonadati</taxon>
        <taxon>Pseudomonadota</taxon>
        <taxon>Betaproteobacteria</taxon>
        <taxon>Burkholderiales</taxon>
        <taxon>Oxalobacteraceae</taxon>
        <taxon>Telluria group</taxon>
        <taxon>Duganella</taxon>
    </lineage>
</organism>
<dbReference type="Proteomes" id="UP000175989">
    <property type="component" value="Unassembled WGS sequence"/>
</dbReference>
<dbReference type="AlphaFoldDB" id="A0A1E7W4N1"/>
<name>A0A1E7W4N1_9BURK</name>
<comment type="caution">
    <text evidence="1">The sequence shown here is derived from an EMBL/GenBank/DDBJ whole genome shotgun (WGS) entry which is preliminary data.</text>
</comment>
<gene>
    <name evidence="1" type="ORF">DUPY_53270</name>
</gene>
<dbReference type="EMBL" id="LROM01000156">
    <property type="protein sequence ID" value="OEZ90720.1"/>
    <property type="molecule type" value="Genomic_DNA"/>
</dbReference>
<evidence type="ECO:0000313" key="2">
    <source>
        <dbReference type="Proteomes" id="UP000175989"/>
    </source>
</evidence>
<protein>
    <submittedName>
        <fullName evidence="1">Uncharacterized protein</fullName>
    </submittedName>
</protein>
<dbReference type="RefSeq" id="WP_167359124.1">
    <property type="nucleotide sequence ID" value="NZ_LROM01000156.1"/>
</dbReference>
<accession>A0A1E7W4N1</accession>
<evidence type="ECO:0000313" key="1">
    <source>
        <dbReference type="EMBL" id="OEZ90720.1"/>
    </source>
</evidence>
<keyword evidence="2" id="KW-1185">Reference proteome</keyword>
<proteinExistence type="predicted"/>